<feature type="transmembrane region" description="Helical" evidence="1">
    <location>
        <begin position="20"/>
        <end position="38"/>
    </location>
</feature>
<dbReference type="STRING" id="523794.Lebu_2027"/>
<evidence type="ECO:0000256" key="1">
    <source>
        <dbReference type="SAM" id="Phobius"/>
    </source>
</evidence>
<name>C7NCP3_LEPBD</name>
<feature type="transmembrane region" description="Helical" evidence="1">
    <location>
        <begin position="44"/>
        <end position="66"/>
    </location>
</feature>
<keyword evidence="1" id="KW-0812">Transmembrane</keyword>
<reference evidence="2 3" key="1">
    <citation type="journal article" date="2009" name="Stand. Genomic Sci.">
        <title>Complete genome sequence of Leptotrichia buccalis type strain (C-1013-b).</title>
        <authorList>
            <person name="Ivanova N."/>
            <person name="Gronow S."/>
            <person name="Lapidus A."/>
            <person name="Copeland A."/>
            <person name="Glavina Del Rio T."/>
            <person name="Nolan M."/>
            <person name="Lucas S."/>
            <person name="Chen F."/>
            <person name="Tice H."/>
            <person name="Cheng J.F."/>
            <person name="Saunders E."/>
            <person name="Bruce D."/>
            <person name="Goodwin L."/>
            <person name="Brettin T."/>
            <person name="Detter J.C."/>
            <person name="Han C."/>
            <person name="Pitluck S."/>
            <person name="Mikhailova N."/>
            <person name="Pati A."/>
            <person name="Mavrommatis K."/>
            <person name="Chen A."/>
            <person name="Palaniappan K."/>
            <person name="Land M."/>
            <person name="Hauser L."/>
            <person name="Chang Y.J."/>
            <person name="Jeffries C.D."/>
            <person name="Chain P."/>
            <person name="Rohde C."/>
            <person name="Goker M."/>
            <person name="Bristow J."/>
            <person name="Eisen J.A."/>
            <person name="Markowitz V."/>
            <person name="Hugenholtz P."/>
            <person name="Kyrpides N.C."/>
            <person name="Klenk H.P."/>
        </authorList>
    </citation>
    <scope>NUCLEOTIDE SEQUENCE [LARGE SCALE GENOMIC DNA]</scope>
    <source>
        <strain evidence="3">ATCC 14201 / DSM 1135 / JCM 12969 / NCTC 10249 / C-1013-b</strain>
    </source>
</reference>
<dbReference type="EMBL" id="CP001685">
    <property type="protein sequence ID" value="ACV39889.1"/>
    <property type="molecule type" value="Genomic_DNA"/>
</dbReference>
<organism evidence="2 3">
    <name type="scientific">Leptotrichia buccalis (strain ATCC 14201 / DSM 1135 / JCM 12969 / NCTC 10249 / C-1013-b)</name>
    <dbReference type="NCBI Taxonomy" id="523794"/>
    <lineage>
        <taxon>Bacteria</taxon>
        <taxon>Fusobacteriati</taxon>
        <taxon>Fusobacteriota</taxon>
        <taxon>Fusobacteriia</taxon>
        <taxon>Fusobacteriales</taxon>
        <taxon>Leptotrichiaceae</taxon>
        <taxon>Leptotrichia</taxon>
    </lineage>
</organism>
<sequence>MKLGEKEQVFKMSWIEKLKLLGIVLIIYVMMMLFYIPMLTNYQVFLVVSLIVMFPITVFLLFQLIFMYNKKIVISGNTLIYYKNRKECYRAEIGRHNIKIHDKEKGTAKQRYRVKYLSINDYEIPIYLIGTKEMINFEKAIYEIWYKKAEIRDTIFKIPKKELIVIKRKDIVASCIFNLVPLTVAIILFLNSTYTIIFFIILYLLLLILKIIFFIRMKFHTPEIIRISTDTIRIDDVEYSKYDIQKLTVTSLRMQSEKLKLFGYRTLKILGNDGRKIYTLVFSSDLEFKNFRTNENYETFYEGIIKFCIVNNVEYELK</sequence>
<dbReference type="KEGG" id="lba:Lebu_2027"/>
<gene>
    <name evidence="2" type="ordered locus">Lebu_2027</name>
</gene>
<dbReference type="Proteomes" id="UP000001910">
    <property type="component" value="Chromosome"/>
</dbReference>
<proteinExistence type="predicted"/>
<accession>C7NCP3</accession>
<keyword evidence="3" id="KW-1185">Reference proteome</keyword>
<keyword evidence="1" id="KW-1133">Transmembrane helix</keyword>
<evidence type="ECO:0000313" key="2">
    <source>
        <dbReference type="EMBL" id="ACV39889.1"/>
    </source>
</evidence>
<protein>
    <submittedName>
        <fullName evidence="2">Uncharacterized protein</fullName>
    </submittedName>
</protein>
<evidence type="ECO:0000313" key="3">
    <source>
        <dbReference type="Proteomes" id="UP000001910"/>
    </source>
</evidence>
<dbReference type="OrthoDB" id="81841at2"/>
<dbReference type="RefSeq" id="WP_015770224.1">
    <property type="nucleotide sequence ID" value="NC_013192.1"/>
</dbReference>
<feature type="transmembrane region" description="Helical" evidence="1">
    <location>
        <begin position="196"/>
        <end position="215"/>
    </location>
</feature>
<keyword evidence="1" id="KW-0472">Membrane</keyword>
<dbReference type="AlphaFoldDB" id="C7NCP3"/>
<feature type="transmembrane region" description="Helical" evidence="1">
    <location>
        <begin position="171"/>
        <end position="190"/>
    </location>
</feature>
<dbReference type="HOGENOM" id="CLU_873758_0_0_0"/>